<feature type="compositionally biased region" description="Low complexity" evidence="1">
    <location>
        <begin position="347"/>
        <end position="358"/>
    </location>
</feature>
<keyword evidence="3" id="KW-1185">Reference proteome</keyword>
<dbReference type="GO" id="GO:0007155">
    <property type="term" value="P:cell adhesion"/>
    <property type="evidence" value="ECO:0007669"/>
    <property type="project" value="InterPro"/>
</dbReference>
<feature type="compositionally biased region" description="Low complexity" evidence="1">
    <location>
        <begin position="116"/>
        <end position="130"/>
    </location>
</feature>
<feature type="compositionally biased region" description="Low complexity" evidence="1">
    <location>
        <begin position="157"/>
        <end position="195"/>
    </location>
</feature>
<gene>
    <name evidence="2" type="ORF">PFLUV_G00198610</name>
</gene>
<feature type="compositionally biased region" description="Acidic residues" evidence="1">
    <location>
        <begin position="133"/>
        <end position="156"/>
    </location>
</feature>
<feature type="compositionally biased region" description="Low complexity" evidence="1">
    <location>
        <begin position="397"/>
        <end position="410"/>
    </location>
</feature>
<evidence type="ECO:0000313" key="3">
    <source>
        <dbReference type="Proteomes" id="UP000465112"/>
    </source>
</evidence>
<dbReference type="GO" id="GO:0001503">
    <property type="term" value="P:ossification"/>
    <property type="evidence" value="ECO:0007669"/>
    <property type="project" value="InterPro"/>
</dbReference>
<feature type="compositionally biased region" description="Low complexity" evidence="1">
    <location>
        <begin position="324"/>
        <end position="338"/>
    </location>
</feature>
<sequence length="410" mass="43106">MVLIATELLKLPPPANKTQNCDTMKVAVIFVLLFATVLCRPARKVSVSSSESSEEAVRRPAAPALRKQAAELPQNRAAPVQNIVAEAAAAAASSDESPEGSDEDVQAAAEAPIELTSDSTDTTSSPDTATVNSDDDDDDDDDDAEESETDEDESSDSSESGEASTPAPATDTPVVVTEEPVAATTPEPIVPTIVTDTDAGRGDSLGGYPSDYKSIVYVEDKSYQKVPSPYKSYEFIGTGKKMTYGMTEGNEVEKMAYDMTEGNEVEKSLTVYKVKALQVHSDLMEEDTSTPEVENQGLDASSGTSQDQELSPRQASLTEEEESTSTSDATTSESSSAPEQEEEEESASTTSDSASASQESEDEDSQSSEEATATPGAADSESDESTESDSDEEGAGPDTTTDVPVVITAK</sequence>
<evidence type="ECO:0008006" key="4">
    <source>
        <dbReference type="Google" id="ProtNLM"/>
    </source>
</evidence>
<evidence type="ECO:0000256" key="1">
    <source>
        <dbReference type="SAM" id="MobiDB-lite"/>
    </source>
</evidence>
<comment type="caution">
    <text evidence="2">The sequence shown here is derived from an EMBL/GenBank/DDBJ whole genome shotgun (WGS) entry which is preliminary data.</text>
</comment>
<feature type="region of interest" description="Disordered" evidence="1">
    <location>
        <begin position="282"/>
        <end position="410"/>
    </location>
</feature>
<feature type="compositionally biased region" description="Acidic residues" evidence="1">
    <location>
        <begin position="96"/>
        <end position="105"/>
    </location>
</feature>
<dbReference type="AlphaFoldDB" id="A0A6A5EED7"/>
<reference evidence="2 3" key="1">
    <citation type="submission" date="2019-06" db="EMBL/GenBank/DDBJ databases">
        <title>A chromosome-scale genome assembly of the European perch, Perca fluviatilis.</title>
        <authorList>
            <person name="Roques C."/>
            <person name="Zahm M."/>
            <person name="Cabau C."/>
            <person name="Klopp C."/>
            <person name="Bouchez O."/>
            <person name="Donnadieu C."/>
            <person name="Kuhl H."/>
            <person name="Gislard M."/>
            <person name="Guendouz S."/>
            <person name="Journot L."/>
            <person name="Haffray P."/>
            <person name="Bestin A."/>
            <person name="Morvezen R."/>
            <person name="Feron R."/>
            <person name="Wen M."/>
            <person name="Jouanno E."/>
            <person name="Herpin A."/>
            <person name="Schartl M."/>
            <person name="Postlethwait J."/>
            <person name="Schaerlinger B."/>
            <person name="Chardard D."/>
            <person name="Lecocq T."/>
            <person name="Poncet C."/>
            <person name="Jaffrelo L."/>
            <person name="Lampietro C."/>
            <person name="Guiguen Y."/>
        </authorList>
    </citation>
    <scope>NUCLEOTIDE SEQUENCE [LARGE SCALE GENOMIC DNA]</scope>
    <source>
        <tissue evidence="2">Blood</tissue>
    </source>
</reference>
<dbReference type="EMBL" id="VHII01000017">
    <property type="protein sequence ID" value="KAF1377238.1"/>
    <property type="molecule type" value="Genomic_DNA"/>
</dbReference>
<organism evidence="2 3">
    <name type="scientific">Perca fluviatilis</name>
    <name type="common">European perch</name>
    <dbReference type="NCBI Taxonomy" id="8168"/>
    <lineage>
        <taxon>Eukaryota</taxon>
        <taxon>Metazoa</taxon>
        <taxon>Chordata</taxon>
        <taxon>Craniata</taxon>
        <taxon>Vertebrata</taxon>
        <taxon>Euteleostomi</taxon>
        <taxon>Actinopterygii</taxon>
        <taxon>Neopterygii</taxon>
        <taxon>Teleostei</taxon>
        <taxon>Neoteleostei</taxon>
        <taxon>Acanthomorphata</taxon>
        <taxon>Eupercaria</taxon>
        <taxon>Perciformes</taxon>
        <taxon>Percoidei</taxon>
        <taxon>Percidae</taxon>
        <taxon>Percinae</taxon>
        <taxon>Perca</taxon>
    </lineage>
</organism>
<feature type="compositionally biased region" description="Low complexity" evidence="1">
    <location>
        <begin position="85"/>
        <end position="95"/>
    </location>
</feature>
<dbReference type="PANTHER" id="PTHR10607">
    <property type="entry name" value="OSTEOPONTIN"/>
    <property type="match status" value="1"/>
</dbReference>
<accession>A0A6A5EED7</accession>
<feature type="compositionally biased region" description="Acidic residues" evidence="1">
    <location>
        <begin position="380"/>
        <end position="395"/>
    </location>
</feature>
<evidence type="ECO:0000313" key="2">
    <source>
        <dbReference type="EMBL" id="KAF1377238.1"/>
    </source>
</evidence>
<name>A0A6A5EED7_PERFL</name>
<feature type="region of interest" description="Disordered" evidence="1">
    <location>
        <begin position="45"/>
        <end position="211"/>
    </location>
</feature>
<dbReference type="PANTHER" id="PTHR10607:SF1">
    <property type="entry name" value="OSTEOPONTIN"/>
    <property type="match status" value="1"/>
</dbReference>
<dbReference type="InterPro" id="IPR002038">
    <property type="entry name" value="Osteopontin"/>
</dbReference>
<feature type="compositionally biased region" description="Polar residues" evidence="1">
    <location>
        <begin position="290"/>
        <end position="313"/>
    </location>
</feature>
<proteinExistence type="predicted"/>
<protein>
    <recommendedName>
        <fullName evidence="4">Secreted phosphoprotein 1</fullName>
    </recommendedName>
</protein>
<dbReference type="Proteomes" id="UP000465112">
    <property type="component" value="Chromosome 17"/>
</dbReference>